<dbReference type="Proteomes" id="UP000252733">
    <property type="component" value="Unassembled WGS sequence"/>
</dbReference>
<reference evidence="1 2" key="1">
    <citation type="submission" date="2018-07" db="EMBL/GenBank/DDBJ databases">
        <title>Freshwater and sediment microbial communities from various areas in North America, analyzing microbe dynamics in response to fracking.</title>
        <authorList>
            <person name="Lamendella R."/>
        </authorList>
    </citation>
    <scope>NUCLEOTIDE SEQUENCE [LARGE SCALE GENOMIC DNA]</scope>
    <source>
        <strain evidence="1 2">160A</strain>
    </source>
</reference>
<name>A0A368VG65_9BACT</name>
<gene>
    <name evidence="1" type="ORF">DFO77_103134</name>
</gene>
<dbReference type="RefSeq" id="WP_114436428.1">
    <property type="nucleotide sequence ID" value="NZ_QPIZ01000003.1"/>
</dbReference>
<proteinExistence type="predicted"/>
<comment type="caution">
    <text evidence="1">The sequence shown here is derived from an EMBL/GenBank/DDBJ whole genome shotgun (WGS) entry which is preliminary data.</text>
</comment>
<accession>A0A368VG65</accession>
<sequence>MISINKYIRSILIQDMGVQSLVGDKIYSIIIPENVDNPVILIERLNNSRKYVKNNKASDEINIVIYSVANDYINSIEIAEKIDALLDCYELDNDEFKMIIRQNNIAEAYSGDYIQRLEYKITINYK</sequence>
<organism evidence="1 2">
    <name type="scientific">Marinilabilia salmonicolor</name>
    <dbReference type="NCBI Taxonomy" id="989"/>
    <lineage>
        <taxon>Bacteria</taxon>
        <taxon>Pseudomonadati</taxon>
        <taxon>Bacteroidota</taxon>
        <taxon>Bacteroidia</taxon>
        <taxon>Marinilabiliales</taxon>
        <taxon>Marinilabiliaceae</taxon>
        <taxon>Marinilabilia</taxon>
    </lineage>
</organism>
<evidence type="ECO:0000313" key="2">
    <source>
        <dbReference type="Proteomes" id="UP000252733"/>
    </source>
</evidence>
<dbReference type="AlphaFoldDB" id="A0A368VG65"/>
<keyword evidence="2" id="KW-1185">Reference proteome</keyword>
<dbReference type="EMBL" id="QPIZ01000003">
    <property type="protein sequence ID" value="RCW38664.1"/>
    <property type="molecule type" value="Genomic_DNA"/>
</dbReference>
<evidence type="ECO:0000313" key="1">
    <source>
        <dbReference type="EMBL" id="RCW38664.1"/>
    </source>
</evidence>
<protein>
    <submittedName>
        <fullName evidence="1">Uncharacterized protein</fullName>
    </submittedName>
</protein>